<dbReference type="Proteomes" id="UP000799778">
    <property type="component" value="Unassembled WGS sequence"/>
</dbReference>
<name>A0A6A5XK25_9PLEO</name>
<dbReference type="RefSeq" id="XP_033381821.1">
    <property type="nucleotide sequence ID" value="XM_033530535.1"/>
</dbReference>
<protein>
    <recommendedName>
        <fullName evidence="3">endo-1,3(4)-beta-glucanase</fullName>
        <ecNumber evidence="3">3.2.1.6</ecNumber>
    </recommendedName>
</protein>
<dbReference type="PANTHER" id="PTHR10963">
    <property type="entry name" value="GLYCOSYL HYDROLASE-RELATED"/>
    <property type="match status" value="1"/>
</dbReference>
<dbReference type="InterPro" id="IPR000757">
    <property type="entry name" value="Beta-glucanase-like"/>
</dbReference>
<evidence type="ECO:0000256" key="4">
    <source>
        <dbReference type="ARBA" id="ARBA00022801"/>
    </source>
</evidence>
<comment type="similarity">
    <text evidence="2">Belongs to the glycosyl hydrolase 16 family.</text>
</comment>
<dbReference type="GO" id="GO:0009251">
    <property type="term" value="P:glucan catabolic process"/>
    <property type="evidence" value="ECO:0007669"/>
    <property type="project" value="TreeGrafter"/>
</dbReference>
<evidence type="ECO:0000256" key="5">
    <source>
        <dbReference type="ARBA" id="ARBA00023295"/>
    </source>
</evidence>
<keyword evidence="4 8" id="KW-0378">Hydrolase</keyword>
<evidence type="ECO:0000259" key="7">
    <source>
        <dbReference type="PROSITE" id="PS51762"/>
    </source>
</evidence>
<comment type="catalytic activity">
    <reaction evidence="1">
        <text>Endohydrolysis of (1-&gt;3)- or (1-&gt;4)-linkages in beta-D-glucans when the glucose residue whose reducing group is involved in the linkage to be hydrolyzed is itself substituted at C-3.</text>
        <dbReference type="EC" id="3.2.1.6"/>
    </reaction>
</comment>
<reference evidence="8" key="1">
    <citation type="journal article" date="2020" name="Stud. Mycol.">
        <title>101 Dothideomycetes genomes: a test case for predicting lifestyles and emergence of pathogens.</title>
        <authorList>
            <person name="Haridas S."/>
            <person name="Albert R."/>
            <person name="Binder M."/>
            <person name="Bloem J."/>
            <person name="Labutti K."/>
            <person name="Salamov A."/>
            <person name="Andreopoulos B."/>
            <person name="Baker S."/>
            <person name="Barry K."/>
            <person name="Bills G."/>
            <person name="Bluhm B."/>
            <person name="Cannon C."/>
            <person name="Castanera R."/>
            <person name="Culley D."/>
            <person name="Daum C."/>
            <person name="Ezra D."/>
            <person name="Gonzalez J."/>
            <person name="Henrissat B."/>
            <person name="Kuo A."/>
            <person name="Liang C."/>
            <person name="Lipzen A."/>
            <person name="Lutzoni F."/>
            <person name="Magnuson J."/>
            <person name="Mondo S."/>
            <person name="Nolan M."/>
            <person name="Ohm R."/>
            <person name="Pangilinan J."/>
            <person name="Park H.-J."/>
            <person name="Ramirez L."/>
            <person name="Alfaro M."/>
            <person name="Sun H."/>
            <person name="Tritt A."/>
            <person name="Yoshinaga Y."/>
            <person name="Zwiers L.-H."/>
            <person name="Turgeon B."/>
            <person name="Goodwin S."/>
            <person name="Spatafora J."/>
            <person name="Crous P."/>
            <person name="Grigoriev I."/>
        </authorList>
    </citation>
    <scope>NUCLEOTIDE SEQUENCE</scope>
    <source>
        <strain evidence="8">CBS 175.79</strain>
    </source>
</reference>
<dbReference type="CDD" id="cd02181">
    <property type="entry name" value="GH16_fungal_Lam16A_glucanase"/>
    <property type="match status" value="1"/>
</dbReference>
<dbReference type="PANTHER" id="PTHR10963:SF24">
    <property type="entry name" value="GLYCOSIDASE C21B10.07-RELATED"/>
    <property type="match status" value="1"/>
</dbReference>
<evidence type="ECO:0000256" key="1">
    <source>
        <dbReference type="ARBA" id="ARBA00000124"/>
    </source>
</evidence>
<accession>A0A6A5XK25</accession>
<proteinExistence type="inferred from homology"/>
<keyword evidence="5" id="KW-0326">Glycosidase</keyword>
<dbReference type="EC" id="3.2.1.6" evidence="3"/>
<evidence type="ECO:0000256" key="3">
    <source>
        <dbReference type="ARBA" id="ARBA00012599"/>
    </source>
</evidence>
<dbReference type="OrthoDB" id="192832at2759"/>
<sequence>MHFSTVATGAALVGNSLAAYTLKDNYMDGDFFSKFNFDTFDDPTKGVSQYVDQSTAGNNGLISLENNQATMRVDAVTPGGDKRRSIRVTSKASYQHALIVADVQHMPSGCGTWPAFWTVGGDWPNQGEIDIIEGFNKEEFNAATLHTSQGCTIKDGLGNGNGFNGKVKTWDCWNKNPDQFENAGCGIQDPNKSSYGEAFNSNGGGVYAMKWTDSDISVWFWPRGTNPGDALGDSPNPGGWGTASAQFTAETCPISEKFKDHRIVINIALCGDLAGGAWGGSACQTPQAPTCADYVLGNPSAMSEAYWTFNALKVYQDAGAPAAKASGIGAAENFPRGFEWPQPEEQNADRLARQAREDRKSNAKTATDA</sequence>
<keyword evidence="9" id="KW-1185">Reference proteome</keyword>
<evidence type="ECO:0000313" key="9">
    <source>
        <dbReference type="Proteomes" id="UP000799778"/>
    </source>
</evidence>
<dbReference type="AlphaFoldDB" id="A0A6A5XK25"/>
<dbReference type="InterPro" id="IPR050546">
    <property type="entry name" value="Glycosyl_Hydrlase_16"/>
</dbReference>
<dbReference type="GO" id="GO:0052861">
    <property type="term" value="F:endo-1,3(4)-beta-glucanase activity"/>
    <property type="evidence" value="ECO:0007669"/>
    <property type="project" value="UniProtKB-EC"/>
</dbReference>
<evidence type="ECO:0000313" key="8">
    <source>
        <dbReference type="EMBL" id="KAF2013482.1"/>
    </source>
</evidence>
<organism evidence="8 9">
    <name type="scientific">Aaosphaeria arxii CBS 175.79</name>
    <dbReference type="NCBI Taxonomy" id="1450172"/>
    <lineage>
        <taxon>Eukaryota</taxon>
        <taxon>Fungi</taxon>
        <taxon>Dikarya</taxon>
        <taxon>Ascomycota</taxon>
        <taxon>Pezizomycotina</taxon>
        <taxon>Dothideomycetes</taxon>
        <taxon>Pleosporomycetidae</taxon>
        <taxon>Pleosporales</taxon>
        <taxon>Pleosporales incertae sedis</taxon>
        <taxon>Aaosphaeria</taxon>
    </lineage>
</organism>
<dbReference type="Pfam" id="PF26113">
    <property type="entry name" value="GH16_XgeA"/>
    <property type="match status" value="1"/>
</dbReference>
<feature type="domain" description="GH16" evidence="7">
    <location>
        <begin position="20"/>
        <end position="269"/>
    </location>
</feature>
<dbReference type="PROSITE" id="PS51762">
    <property type="entry name" value="GH16_2"/>
    <property type="match status" value="1"/>
</dbReference>
<dbReference type="Gene3D" id="2.60.120.200">
    <property type="match status" value="1"/>
</dbReference>
<dbReference type="GeneID" id="54287932"/>
<feature type="compositionally biased region" description="Basic and acidic residues" evidence="6">
    <location>
        <begin position="347"/>
        <end position="361"/>
    </location>
</feature>
<dbReference type="EMBL" id="ML978071">
    <property type="protein sequence ID" value="KAF2013482.1"/>
    <property type="molecule type" value="Genomic_DNA"/>
</dbReference>
<evidence type="ECO:0000256" key="6">
    <source>
        <dbReference type="SAM" id="MobiDB-lite"/>
    </source>
</evidence>
<evidence type="ECO:0000256" key="2">
    <source>
        <dbReference type="ARBA" id="ARBA00006865"/>
    </source>
</evidence>
<dbReference type="SUPFAM" id="SSF49899">
    <property type="entry name" value="Concanavalin A-like lectins/glucanases"/>
    <property type="match status" value="1"/>
</dbReference>
<dbReference type="InterPro" id="IPR013320">
    <property type="entry name" value="ConA-like_dom_sf"/>
</dbReference>
<dbReference type="FunFam" id="2.60.120.200:FF:000114">
    <property type="entry name" value="Probable endo-1,3(4)-beta-glucanase NFIA_089530"/>
    <property type="match status" value="1"/>
</dbReference>
<gene>
    <name evidence="8" type="ORF">BU24DRAFT_442540</name>
</gene>
<feature type="region of interest" description="Disordered" evidence="6">
    <location>
        <begin position="334"/>
        <end position="369"/>
    </location>
</feature>